<comment type="cofactor">
    <cofactor evidence="1">
        <name>Mg(2+)</name>
        <dbReference type="ChEBI" id="CHEBI:18420"/>
    </cofactor>
</comment>
<name>E1QZV6_OLSUV</name>
<dbReference type="KEGG" id="ols:Olsu_0807"/>
<reference evidence="14 15" key="1">
    <citation type="journal article" date="2010" name="Stand. Genomic Sci.">
        <title>Complete genome sequence of Olsenella uli type strain (VPI D76D-27C).</title>
        <authorList>
            <person name="Goker M."/>
            <person name="Held B."/>
            <person name="Lucas S."/>
            <person name="Nolan M."/>
            <person name="Yasawong M."/>
            <person name="Glavina Del Rio T."/>
            <person name="Tice H."/>
            <person name="Cheng J.F."/>
            <person name="Bruce D."/>
            <person name="Detter J.C."/>
            <person name="Tapia R."/>
            <person name="Han C."/>
            <person name="Goodwin L."/>
            <person name="Pitluck S."/>
            <person name="Liolios K."/>
            <person name="Ivanova N."/>
            <person name="Mavromatis K."/>
            <person name="Mikhailova N."/>
            <person name="Pati A."/>
            <person name="Chen A."/>
            <person name="Palaniappan K."/>
            <person name="Land M."/>
            <person name="Hauser L."/>
            <person name="Chang Y.J."/>
            <person name="Jeffries C.D."/>
            <person name="Rohde M."/>
            <person name="Sikorski J."/>
            <person name="Pukall R."/>
            <person name="Woyke T."/>
            <person name="Bristow J."/>
            <person name="Eisen J.A."/>
            <person name="Markowitz V."/>
            <person name="Hugenholtz P."/>
            <person name="Kyrpides N.C."/>
            <person name="Klenk H.P."/>
            <person name="Lapidus A."/>
        </authorList>
    </citation>
    <scope>NUCLEOTIDE SEQUENCE [LARGE SCALE GENOMIC DNA]</scope>
    <source>
        <strain evidence="15">ATCC 49627 / DSM 7084 / CIP 109912 / JCM 12494 / NCIMB 702895 / VPI D76D-27C</strain>
    </source>
</reference>
<dbReference type="Pfam" id="PF00293">
    <property type="entry name" value="NUDIX"/>
    <property type="match status" value="1"/>
</dbReference>
<evidence type="ECO:0000256" key="7">
    <source>
        <dbReference type="ARBA" id="ARBA00022801"/>
    </source>
</evidence>
<evidence type="ECO:0000256" key="2">
    <source>
        <dbReference type="ARBA" id="ARBA00005582"/>
    </source>
</evidence>
<dbReference type="EC" id="3.6.1.55" evidence="11"/>
<dbReference type="PROSITE" id="PS00893">
    <property type="entry name" value="NUDIX_BOX"/>
    <property type="match status" value="1"/>
</dbReference>
<keyword evidence="4" id="KW-0235">DNA replication</keyword>
<dbReference type="InterPro" id="IPR000086">
    <property type="entry name" value="NUDIX_hydrolase_dom"/>
</dbReference>
<gene>
    <name evidence="14" type="ordered locus">Olsu_0807</name>
</gene>
<dbReference type="InterPro" id="IPR020476">
    <property type="entry name" value="Nudix_hydrolase"/>
</dbReference>
<dbReference type="HOGENOM" id="CLU_037162_19_1_11"/>
<dbReference type="eggNOG" id="COG1051">
    <property type="taxonomic scope" value="Bacteria"/>
</dbReference>
<evidence type="ECO:0000256" key="6">
    <source>
        <dbReference type="ARBA" id="ARBA00022763"/>
    </source>
</evidence>
<keyword evidence="5" id="KW-0479">Metal-binding</keyword>
<dbReference type="PRINTS" id="PR00502">
    <property type="entry name" value="NUDIXFAMILY"/>
</dbReference>
<proteinExistence type="inferred from homology"/>
<dbReference type="EMBL" id="CP002106">
    <property type="protein sequence ID" value="ADK67920.1"/>
    <property type="molecule type" value="Genomic_DNA"/>
</dbReference>
<dbReference type="GO" id="GO:0006281">
    <property type="term" value="P:DNA repair"/>
    <property type="evidence" value="ECO:0007669"/>
    <property type="project" value="UniProtKB-KW"/>
</dbReference>
<dbReference type="GO" id="GO:0044715">
    <property type="term" value="F:8-oxo-dGDP phosphatase activity"/>
    <property type="evidence" value="ECO:0007669"/>
    <property type="project" value="TreeGrafter"/>
</dbReference>
<evidence type="ECO:0000256" key="10">
    <source>
        <dbReference type="ARBA" id="ARBA00035861"/>
    </source>
</evidence>
<dbReference type="STRING" id="633147.Olsu_0807"/>
<dbReference type="Gene3D" id="3.90.79.10">
    <property type="entry name" value="Nucleoside Triphosphate Pyrophosphohydrolase"/>
    <property type="match status" value="1"/>
</dbReference>
<dbReference type="GeneID" id="78512227"/>
<dbReference type="InterPro" id="IPR015797">
    <property type="entry name" value="NUDIX_hydrolase-like_dom_sf"/>
</dbReference>
<keyword evidence="9" id="KW-0234">DNA repair</keyword>
<keyword evidence="7 12" id="KW-0378">Hydrolase</keyword>
<dbReference type="GO" id="GO:0006260">
    <property type="term" value="P:DNA replication"/>
    <property type="evidence" value="ECO:0007669"/>
    <property type="project" value="UniProtKB-KW"/>
</dbReference>
<evidence type="ECO:0000313" key="15">
    <source>
        <dbReference type="Proteomes" id="UP000000333"/>
    </source>
</evidence>
<protein>
    <recommendedName>
        <fullName evidence="11">8-oxo-dGTP diphosphatase</fullName>
        <ecNumber evidence="11">3.6.1.55</ecNumber>
    </recommendedName>
</protein>
<dbReference type="Proteomes" id="UP000000333">
    <property type="component" value="Chromosome"/>
</dbReference>
<sequence>MAETIHVVAAIIERNGRVFCAQRGCGALAGGWEFPGGKVEPGETAESALRREVREELGCKLSTMWYLDTVDYDYPDFHLHMDCYVATLAEGEEPQSLEHRDTRWMGRDDLMSVEWLPADRGLVMGLGVAWEEIFSVAHL</sequence>
<dbReference type="GO" id="GO:0046872">
    <property type="term" value="F:metal ion binding"/>
    <property type="evidence" value="ECO:0007669"/>
    <property type="project" value="UniProtKB-KW"/>
</dbReference>
<organism evidence="14 15">
    <name type="scientific">Olsenella uli (strain ATCC 49627 / DSM 7084 / CCUG 31166 / CIP 109912 / JCM 12494 / LMG 11480 / NCIMB 702895 / VPI D76D-27C)</name>
    <name type="common">Lactobacillus uli</name>
    <dbReference type="NCBI Taxonomy" id="633147"/>
    <lineage>
        <taxon>Bacteria</taxon>
        <taxon>Bacillati</taxon>
        <taxon>Actinomycetota</taxon>
        <taxon>Coriobacteriia</taxon>
        <taxon>Coriobacteriales</taxon>
        <taxon>Atopobiaceae</taxon>
        <taxon>Olsenella</taxon>
    </lineage>
</organism>
<dbReference type="PANTHER" id="PTHR47707">
    <property type="entry name" value="8-OXO-DGTP DIPHOSPHATASE"/>
    <property type="match status" value="1"/>
</dbReference>
<dbReference type="OrthoDB" id="9804442at2"/>
<comment type="similarity">
    <text evidence="2 12">Belongs to the Nudix hydrolase family.</text>
</comment>
<dbReference type="SUPFAM" id="SSF55811">
    <property type="entry name" value="Nudix"/>
    <property type="match status" value="1"/>
</dbReference>
<dbReference type="PATRIC" id="fig|633147.7.peg.740"/>
<comment type="catalytic activity">
    <reaction evidence="10">
        <text>8-oxo-dGTP + H2O = 8-oxo-dGMP + diphosphate + H(+)</text>
        <dbReference type="Rhea" id="RHEA:31575"/>
        <dbReference type="ChEBI" id="CHEBI:15377"/>
        <dbReference type="ChEBI" id="CHEBI:15378"/>
        <dbReference type="ChEBI" id="CHEBI:33019"/>
        <dbReference type="ChEBI" id="CHEBI:63224"/>
        <dbReference type="ChEBI" id="CHEBI:77896"/>
        <dbReference type="EC" id="3.6.1.55"/>
    </reaction>
</comment>
<keyword evidence="6" id="KW-0227">DNA damage</keyword>
<dbReference type="GO" id="GO:0008413">
    <property type="term" value="F:8-oxo-7,8-dihydroguanosine triphosphate pyrophosphatase activity"/>
    <property type="evidence" value="ECO:0007669"/>
    <property type="project" value="TreeGrafter"/>
</dbReference>
<dbReference type="AlphaFoldDB" id="E1QZV6"/>
<keyword evidence="8" id="KW-0460">Magnesium</keyword>
<evidence type="ECO:0000256" key="5">
    <source>
        <dbReference type="ARBA" id="ARBA00022723"/>
    </source>
</evidence>
<keyword evidence="3" id="KW-0515">Mutator protein</keyword>
<evidence type="ECO:0000256" key="8">
    <source>
        <dbReference type="ARBA" id="ARBA00022842"/>
    </source>
</evidence>
<dbReference type="RefSeq" id="WP_013251672.1">
    <property type="nucleotide sequence ID" value="NC_014363.1"/>
</dbReference>
<dbReference type="GO" id="GO:0035539">
    <property type="term" value="F:8-oxo-7,8-dihydrodeoxyguanosine triphosphate pyrophosphatase activity"/>
    <property type="evidence" value="ECO:0007669"/>
    <property type="project" value="UniProtKB-EC"/>
</dbReference>
<evidence type="ECO:0000313" key="14">
    <source>
        <dbReference type="EMBL" id="ADK67920.1"/>
    </source>
</evidence>
<dbReference type="InterPro" id="IPR047127">
    <property type="entry name" value="MutT-like"/>
</dbReference>
<evidence type="ECO:0000256" key="1">
    <source>
        <dbReference type="ARBA" id="ARBA00001946"/>
    </source>
</evidence>
<dbReference type="PANTHER" id="PTHR47707:SF1">
    <property type="entry name" value="NUDIX HYDROLASE FAMILY PROTEIN"/>
    <property type="match status" value="1"/>
</dbReference>
<evidence type="ECO:0000256" key="11">
    <source>
        <dbReference type="ARBA" id="ARBA00038905"/>
    </source>
</evidence>
<dbReference type="PROSITE" id="PS51462">
    <property type="entry name" value="NUDIX"/>
    <property type="match status" value="1"/>
</dbReference>
<dbReference type="InterPro" id="IPR020084">
    <property type="entry name" value="NUDIX_hydrolase_CS"/>
</dbReference>
<evidence type="ECO:0000259" key="13">
    <source>
        <dbReference type="PROSITE" id="PS51462"/>
    </source>
</evidence>
<keyword evidence="15" id="KW-1185">Reference proteome</keyword>
<dbReference type="GO" id="GO:0044716">
    <property type="term" value="F:8-oxo-GDP phosphatase activity"/>
    <property type="evidence" value="ECO:0007669"/>
    <property type="project" value="TreeGrafter"/>
</dbReference>
<evidence type="ECO:0000256" key="12">
    <source>
        <dbReference type="RuleBase" id="RU003476"/>
    </source>
</evidence>
<accession>E1QZV6</accession>
<evidence type="ECO:0000256" key="3">
    <source>
        <dbReference type="ARBA" id="ARBA00022457"/>
    </source>
</evidence>
<evidence type="ECO:0000256" key="9">
    <source>
        <dbReference type="ARBA" id="ARBA00023204"/>
    </source>
</evidence>
<feature type="domain" description="Nudix hydrolase" evidence="13">
    <location>
        <begin position="3"/>
        <end position="130"/>
    </location>
</feature>
<dbReference type="CDD" id="cd03425">
    <property type="entry name" value="NUDIX_MutT_NudA_like"/>
    <property type="match status" value="1"/>
</dbReference>
<evidence type="ECO:0000256" key="4">
    <source>
        <dbReference type="ARBA" id="ARBA00022705"/>
    </source>
</evidence>